<proteinExistence type="inferred from homology"/>
<feature type="domain" description="Peptidase M16 N-terminal" evidence="8">
    <location>
        <begin position="150"/>
        <end position="247"/>
    </location>
</feature>
<dbReference type="Pfam" id="PF16187">
    <property type="entry name" value="Peptidase_M16_M"/>
    <property type="match status" value="1"/>
</dbReference>
<dbReference type="GO" id="GO:0043171">
    <property type="term" value="P:peptide catabolic process"/>
    <property type="evidence" value="ECO:0007669"/>
    <property type="project" value="TreeGrafter"/>
</dbReference>
<dbReference type="InterPro" id="IPR011249">
    <property type="entry name" value="Metalloenz_LuxS/M16"/>
</dbReference>
<dbReference type="GO" id="GO:0005829">
    <property type="term" value="C:cytosol"/>
    <property type="evidence" value="ECO:0007669"/>
    <property type="project" value="TreeGrafter"/>
</dbReference>
<dbReference type="InterPro" id="IPR050626">
    <property type="entry name" value="Peptidase_M16"/>
</dbReference>
<feature type="region of interest" description="Disordered" evidence="7">
    <location>
        <begin position="1"/>
        <end position="35"/>
    </location>
</feature>
<evidence type="ECO:0000256" key="2">
    <source>
        <dbReference type="ARBA" id="ARBA00022670"/>
    </source>
</evidence>
<dbReference type="InterPro" id="IPR007863">
    <property type="entry name" value="Peptidase_M16_C"/>
</dbReference>
<comment type="similarity">
    <text evidence="1">Belongs to the peptidase M16 family.</text>
</comment>
<protein>
    <submittedName>
        <fullName evidence="11">Metalloenzyme, LuxS/M16 peptidase-like protein</fullName>
    </submittedName>
</protein>
<keyword evidence="4" id="KW-0378">Hydrolase</keyword>
<name>A0AA39YQE2_9PEZI</name>
<comment type="caution">
    <text evidence="11">The sequence shown here is derived from an EMBL/GenBank/DDBJ whole genome shotgun (WGS) entry which is preliminary data.</text>
</comment>
<evidence type="ECO:0000256" key="6">
    <source>
        <dbReference type="ARBA" id="ARBA00023049"/>
    </source>
</evidence>
<feature type="domain" description="Peptidase M16 C-terminal" evidence="9">
    <location>
        <begin position="649"/>
        <end position="744"/>
    </location>
</feature>
<dbReference type="GO" id="GO:0005739">
    <property type="term" value="C:mitochondrion"/>
    <property type="evidence" value="ECO:0007669"/>
    <property type="project" value="TreeGrafter"/>
</dbReference>
<evidence type="ECO:0000256" key="5">
    <source>
        <dbReference type="ARBA" id="ARBA00022833"/>
    </source>
</evidence>
<evidence type="ECO:0000313" key="11">
    <source>
        <dbReference type="EMBL" id="KAK0655410.1"/>
    </source>
</evidence>
<feature type="domain" description="Peptidase M16 middle/third" evidence="10">
    <location>
        <begin position="380"/>
        <end position="645"/>
    </location>
</feature>
<evidence type="ECO:0000313" key="12">
    <source>
        <dbReference type="Proteomes" id="UP001174936"/>
    </source>
</evidence>
<accession>A0AA39YQE2</accession>
<evidence type="ECO:0000259" key="10">
    <source>
        <dbReference type="Pfam" id="PF16187"/>
    </source>
</evidence>
<dbReference type="FunFam" id="3.30.830.10:FF:000003">
    <property type="entry name" value="Insulin-degrading enzyme"/>
    <property type="match status" value="1"/>
</dbReference>
<dbReference type="GO" id="GO:0004222">
    <property type="term" value="F:metalloendopeptidase activity"/>
    <property type="evidence" value="ECO:0007669"/>
    <property type="project" value="TreeGrafter"/>
</dbReference>
<dbReference type="PANTHER" id="PTHR43690">
    <property type="entry name" value="NARDILYSIN"/>
    <property type="match status" value="1"/>
</dbReference>
<evidence type="ECO:0000256" key="4">
    <source>
        <dbReference type="ARBA" id="ARBA00022801"/>
    </source>
</evidence>
<dbReference type="EMBL" id="JAULSV010000001">
    <property type="protein sequence ID" value="KAK0655410.1"/>
    <property type="molecule type" value="Genomic_DNA"/>
</dbReference>
<sequence>MAHADPKTTRQRRQPKRSLSVEAASNKHAADTSPRAPWGARKVYAAVANVVSAQSFCAIPVAETTQCFQANLRVSSATSRSLKGARRELASELIRSFQVRSGPQPAAKNRSCLIKHPPPLRERTIPAVERVTAQLETPSLDFRTYRVIRLRNGLEAYSGSSNAHTDDTSTNYHFEVSAKPSNDEEPTAENPSPLHGALDRFAQFFVEPLFLESTLNRELHAVNSENENNLQSDGWRLNQLERSISNPNHPFGHFGTGNLETLKNQPEARGINVRDKFIEFYEEHYSANLMKLCVLGREPLDVLESWVCEYFSANSLSAGACAVCPGSPGLFWVTISLTEEGLENYTEVVKVVFQYIAILCETEPQQWIFDEQQTMADIDFKFKEDTSSYKFTIEISTVMQRPLPREWLLSGTQRLRKFDAELSKEALGYLRSDNFRLSIVSKDLPGTWNKREKCTAGDRIPELHLPHKNQFIPTTKLEVEKKEVEEPAAAPHIIRNEEFVRTWYKKDDAFWVPKTMLTVSCKSPIIFLSARNYTMAKIYTDLVRDALEEHSYDALLTGLQYDVSPDSQGLLIEVSGYDDKLHVLLDKVLITMRDLETRNDRFDIIKEQLTRSYQNCELQPPWEQIRHYLSWLAVEHHYVAEELAAELPTITAEDVRVFHKDLLGQLYMELYAHGNLYKEDALNLTDLVMKTLKPGARPREQRPIQRLLIFPPGSNYVWKKTLKDMENVNHCINYWLYLGSPIWRQRQRNDLWHLLYQSAKTAPYLLETRIELFLETLFETIQDMIEFFRQSIHPASPQRAKLAIHFIAQAKSDDGVVKDAQPRPSNGTSPIEITDVSDFKSGLTVTGGACPVTDLSEFEEGMAGHGVRNTAH</sequence>
<dbReference type="GO" id="GO:0046872">
    <property type="term" value="F:metal ion binding"/>
    <property type="evidence" value="ECO:0007669"/>
    <property type="project" value="UniProtKB-KW"/>
</dbReference>
<keyword evidence="12" id="KW-1185">Reference proteome</keyword>
<keyword evidence="3" id="KW-0479">Metal-binding</keyword>
<dbReference type="GO" id="GO:0051603">
    <property type="term" value="P:proteolysis involved in protein catabolic process"/>
    <property type="evidence" value="ECO:0007669"/>
    <property type="project" value="TreeGrafter"/>
</dbReference>
<dbReference type="Pfam" id="PF05193">
    <property type="entry name" value="Peptidase_M16_C"/>
    <property type="match status" value="2"/>
</dbReference>
<evidence type="ECO:0000256" key="1">
    <source>
        <dbReference type="ARBA" id="ARBA00007261"/>
    </source>
</evidence>
<dbReference type="SUPFAM" id="SSF63411">
    <property type="entry name" value="LuxS/MPP-like metallohydrolase"/>
    <property type="match status" value="3"/>
</dbReference>
<keyword evidence="2" id="KW-0645">Protease</keyword>
<dbReference type="InterPro" id="IPR032632">
    <property type="entry name" value="Peptidase_M16_M"/>
</dbReference>
<reference evidence="11" key="1">
    <citation type="submission" date="2023-06" db="EMBL/GenBank/DDBJ databases">
        <title>Genome-scale phylogeny and comparative genomics of the fungal order Sordariales.</title>
        <authorList>
            <consortium name="Lawrence Berkeley National Laboratory"/>
            <person name="Hensen N."/>
            <person name="Bonometti L."/>
            <person name="Westerberg I."/>
            <person name="Brannstrom I.O."/>
            <person name="Guillou S."/>
            <person name="Cros-Aarteil S."/>
            <person name="Calhoun S."/>
            <person name="Haridas S."/>
            <person name="Kuo A."/>
            <person name="Mondo S."/>
            <person name="Pangilinan J."/>
            <person name="Riley R."/>
            <person name="Labutti K."/>
            <person name="Andreopoulos B."/>
            <person name="Lipzen A."/>
            <person name="Chen C."/>
            <person name="Yanf M."/>
            <person name="Daum C."/>
            <person name="Ng V."/>
            <person name="Clum A."/>
            <person name="Steindorff A."/>
            <person name="Ohm R."/>
            <person name="Martin F."/>
            <person name="Silar P."/>
            <person name="Natvig D."/>
            <person name="Lalanne C."/>
            <person name="Gautier V."/>
            <person name="Ament-Velasquez S.L."/>
            <person name="Kruys A."/>
            <person name="Hutchinson M.I."/>
            <person name="Powell A.J."/>
            <person name="Barry K."/>
            <person name="Miller A.N."/>
            <person name="Grigoriev I.V."/>
            <person name="Debuchy R."/>
            <person name="Gladieux P."/>
            <person name="Thoren M.H."/>
            <person name="Johannesson H."/>
        </authorList>
    </citation>
    <scope>NUCLEOTIDE SEQUENCE</scope>
    <source>
        <strain evidence="11">SMH2532-1</strain>
    </source>
</reference>
<feature type="domain" description="Peptidase M16 C-terminal" evidence="9">
    <location>
        <begin position="274"/>
        <end position="313"/>
    </location>
</feature>
<dbReference type="Pfam" id="PF00675">
    <property type="entry name" value="Peptidase_M16"/>
    <property type="match status" value="1"/>
</dbReference>
<keyword evidence="6" id="KW-0482">Metalloprotease</keyword>
<organism evidence="11 12">
    <name type="scientific">Cercophora newfieldiana</name>
    <dbReference type="NCBI Taxonomy" id="92897"/>
    <lineage>
        <taxon>Eukaryota</taxon>
        <taxon>Fungi</taxon>
        <taxon>Dikarya</taxon>
        <taxon>Ascomycota</taxon>
        <taxon>Pezizomycotina</taxon>
        <taxon>Sordariomycetes</taxon>
        <taxon>Sordariomycetidae</taxon>
        <taxon>Sordariales</taxon>
        <taxon>Lasiosphaeriaceae</taxon>
        <taxon>Cercophora</taxon>
    </lineage>
</organism>
<evidence type="ECO:0000256" key="3">
    <source>
        <dbReference type="ARBA" id="ARBA00022723"/>
    </source>
</evidence>
<dbReference type="PANTHER" id="PTHR43690:SF18">
    <property type="entry name" value="INSULIN-DEGRADING ENZYME-RELATED"/>
    <property type="match status" value="1"/>
</dbReference>
<dbReference type="InterPro" id="IPR011765">
    <property type="entry name" value="Pept_M16_N"/>
</dbReference>
<evidence type="ECO:0000259" key="8">
    <source>
        <dbReference type="Pfam" id="PF00675"/>
    </source>
</evidence>
<evidence type="ECO:0000256" key="7">
    <source>
        <dbReference type="SAM" id="MobiDB-lite"/>
    </source>
</evidence>
<dbReference type="AlphaFoldDB" id="A0AA39YQE2"/>
<dbReference type="Proteomes" id="UP001174936">
    <property type="component" value="Unassembled WGS sequence"/>
</dbReference>
<dbReference type="Gene3D" id="3.30.830.10">
    <property type="entry name" value="Metalloenzyme, LuxS/M16 peptidase-like"/>
    <property type="match status" value="3"/>
</dbReference>
<keyword evidence="5" id="KW-0862">Zinc</keyword>
<evidence type="ECO:0000259" key="9">
    <source>
        <dbReference type="Pfam" id="PF05193"/>
    </source>
</evidence>
<gene>
    <name evidence="11" type="ORF">B0T16DRAFT_499249</name>
</gene>